<dbReference type="SMR" id="A0A0N7KP59"/>
<feature type="compositionally biased region" description="Low complexity" evidence="1">
    <location>
        <begin position="56"/>
        <end position="78"/>
    </location>
</feature>
<name>A0A0N7KP59_ORYSJ</name>
<organism evidence="2 3">
    <name type="scientific">Oryza sativa subsp. japonica</name>
    <name type="common">Rice</name>
    <dbReference type="NCBI Taxonomy" id="39947"/>
    <lineage>
        <taxon>Eukaryota</taxon>
        <taxon>Viridiplantae</taxon>
        <taxon>Streptophyta</taxon>
        <taxon>Embryophyta</taxon>
        <taxon>Tracheophyta</taxon>
        <taxon>Spermatophyta</taxon>
        <taxon>Magnoliopsida</taxon>
        <taxon>Liliopsida</taxon>
        <taxon>Poales</taxon>
        <taxon>Poaceae</taxon>
        <taxon>BOP clade</taxon>
        <taxon>Oryzoideae</taxon>
        <taxon>Oryzeae</taxon>
        <taxon>Oryzinae</taxon>
        <taxon>Oryza</taxon>
        <taxon>Oryza sativa</taxon>
    </lineage>
</organism>
<evidence type="ECO:0000313" key="3">
    <source>
        <dbReference type="Proteomes" id="UP000059680"/>
    </source>
</evidence>
<proteinExistence type="predicted"/>
<gene>
    <name evidence="2" type="ordered locus">Os08g0111000</name>
    <name evidence="2" type="ORF">OSNPB_080111000</name>
</gene>
<evidence type="ECO:0000256" key="1">
    <source>
        <dbReference type="SAM" id="MobiDB-lite"/>
    </source>
</evidence>
<reference evidence="2 3" key="3">
    <citation type="journal article" date="2013" name="Rice">
        <title>Improvement of the Oryza sativa Nipponbare reference genome using next generation sequence and optical map data.</title>
        <authorList>
            <person name="Kawahara Y."/>
            <person name="de la Bastide M."/>
            <person name="Hamilton J.P."/>
            <person name="Kanamori H."/>
            <person name="McCombie W.R."/>
            <person name="Ouyang S."/>
            <person name="Schwartz D.C."/>
            <person name="Tanaka T."/>
            <person name="Wu J."/>
            <person name="Zhou S."/>
            <person name="Childs K.L."/>
            <person name="Davidson R.M."/>
            <person name="Lin H."/>
            <person name="Quesada-Ocampo L."/>
            <person name="Vaillancourt B."/>
            <person name="Sakai H."/>
            <person name="Lee S.S."/>
            <person name="Kim J."/>
            <person name="Numa H."/>
            <person name="Itoh T."/>
            <person name="Buell C.R."/>
            <person name="Matsumoto T."/>
        </authorList>
    </citation>
    <scope>NUCLEOTIDE SEQUENCE [LARGE SCALE GENOMIC DNA]</scope>
    <source>
        <strain evidence="3">cv. Nipponbare</strain>
    </source>
</reference>
<dbReference type="InParanoid" id="A0A0N7KP59"/>
<keyword evidence="3" id="KW-1185">Reference proteome</keyword>
<protein>
    <submittedName>
        <fullName evidence="2">Os08g0111000 protein</fullName>
    </submittedName>
</protein>
<sequence length="110" mass="11769">MATATSIHAAHRNQIEIPPRPPSRRLLPRPAAASATYNSLRAAIKRHSRKLDTMKADSSSSSSGAGAFGSSQPAGSSSLRTKKMDEERRRPGRDPSSRRSGFRSGPAGTR</sequence>
<dbReference type="PaxDb" id="39947-A0A0N7KP59"/>
<feature type="compositionally biased region" description="Basic and acidic residues" evidence="1">
    <location>
        <begin position="82"/>
        <end position="97"/>
    </location>
</feature>
<evidence type="ECO:0000313" key="2">
    <source>
        <dbReference type="EMBL" id="BAT03506.1"/>
    </source>
</evidence>
<dbReference type="Proteomes" id="UP000059680">
    <property type="component" value="Chromosome 8"/>
</dbReference>
<accession>A0A0N7KP59</accession>
<dbReference type="STRING" id="39947.A0A0N7KP59"/>
<reference evidence="3" key="1">
    <citation type="journal article" date="2005" name="Nature">
        <title>The map-based sequence of the rice genome.</title>
        <authorList>
            <consortium name="International rice genome sequencing project (IRGSP)"/>
            <person name="Matsumoto T."/>
            <person name="Wu J."/>
            <person name="Kanamori H."/>
            <person name="Katayose Y."/>
            <person name="Fujisawa M."/>
            <person name="Namiki N."/>
            <person name="Mizuno H."/>
            <person name="Yamamoto K."/>
            <person name="Antonio B.A."/>
            <person name="Baba T."/>
            <person name="Sakata K."/>
            <person name="Nagamura Y."/>
            <person name="Aoki H."/>
            <person name="Arikawa K."/>
            <person name="Arita K."/>
            <person name="Bito T."/>
            <person name="Chiden Y."/>
            <person name="Fujitsuka N."/>
            <person name="Fukunaka R."/>
            <person name="Hamada M."/>
            <person name="Harada C."/>
            <person name="Hayashi A."/>
            <person name="Hijishita S."/>
            <person name="Honda M."/>
            <person name="Hosokawa S."/>
            <person name="Ichikawa Y."/>
            <person name="Idonuma A."/>
            <person name="Iijima M."/>
            <person name="Ikeda M."/>
            <person name="Ikeno M."/>
            <person name="Ito K."/>
            <person name="Ito S."/>
            <person name="Ito T."/>
            <person name="Ito Y."/>
            <person name="Ito Y."/>
            <person name="Iwabuchi A."/>
            <person name="Kamiya K."/>
            <person name="Karasawa W."/>
            <person name="Kurita K."/>
            <person name="Katagiri S."/>
            <person name="Kikuta A."/>
            <person name="Kobayashi H."/>
            <person name="Kobayashi N."/>
            <person name="Machita K."/>
            <person name="Maehara T."/>
            <person name="Masukawa M."/>
            <person name="Mizubayashi T."/>
            <person name="Mukai Y."/>
            <person name="Nagasaki H."/>
            <person name="Nagata Y."/>
            <person name="Naito S."/>
            <person name="Nakashima M."/>
            <person name="Nakama Y."/>
            <person name="Nakamichi Y."/>
            <person name="Nakamura M."/>
            <person name="Meguro A."/>
            <person name="Negishi M."/>
            <person name="Ohta I."/>
            <person name="Ohta T."/>
            <person name="Okamoto M."/>
            <person name="Ono N."/>
            <person name="Saji S."/>
            <person name="Sakaguchi M."/>
            <person name="Sakai K."/>
            <person name="Shibata M."/>
            <person name="Shimokawa T."/>
            <person name="Song J."/>
            <person name="Takazaki Y."/>
            <person name="Terasawa K."/>
            <person name="Tsugane M."/>
            <person name="Tsuji K."/>
            <person name="Ueda S."/>
            <person name="Waki K."/>
            <person name="Yamagata H."/>
            <person name="Yamamoto M."/>
            <person name="Yamamoto S."/>
            <person name="Yamane H."/>
            <person name="Yoshiki S."/>
            <person name="Yoshihara R."/>
            <person name="Yukawa K."/>
            <person name="Zhong H."/>
            <person name="Yano M."/>
            <person name="Yuan Q."/>
            <person name="Ouyang S."/>
            <person name="Liu J."/>
            <person name="Jones K.M."/>
            <person name="Gansberger K."/>
            <person name="Moffat K."/>
            <person name="Hill J."/>
            <person name="Bera J."/>
            <person name="Fadrosh D."/>
            <person name="Jin S."/>
            <person name="Johri S."/>
            <person name="Kim M."/>
            <person name="Overton L."/>
            <person name="Reardon M."/>
            <person name="Tsitrin T."/>
            <person name="Vuong H."/>
            <person name="Weaver B."/>
            <person name="Ciecko A."/>
            <person name="Tallon L."/>
            <person name="Jackson J."/>
            <person name="Pai G."/>
            <person name="Aken S.V."/>
            <person name="Utterback T."/>
            <person name="Reidmuller S."/>
            <person name="Feldblyum T."/>
            <person name="Hsiao J."/>
            <person name="Zismann V."/>
            <person name="Iobst S."/>
            <person name="de Vazeille A.R."/>
            <person name="Buell C.R."/>
            <person name="Ying K."/>
            <person name="Li Y."/>
            <person name="Lu T."/>
            <person name="Huang Y."/>
            <person name="Zhao Q."/>
            <person name="Feng Q."/>
            <person name="Zhang L."/>
            <person name="Zhu J."/>
            <person name="Weng Q."/>
            <person name="Mu J."/>
            <person name="Lu Y."/>
            <person name="Fan D."/>
            <person name="Liu Y."/>
            <person name="Guan J."/>
            <person name="Zhang Y."/>
            <person name="Yu S."/>
            <person name="Liu X."/>
            <person name="Zhang Y."/>
            <person name="Hong G."/>
            <person name="Han B."/>
            <person name="Choisne N."/>
            <person name="Demange N."/>
            <person name="Orjeda G."/>
            <person name="Samain S."/>
            <person name="Cattolico L."/>
            <person name="Pelletier E."/>
            <person name="Couloux A."/>
            <person name="Segurens B."/>
            <person name="Wincker P."/>
            <person name="D'Hont A."/>
            <person name="Scarpelli C."/>
            <person name="Weissenbach J."/>
            <person name="Salanoubat M."/>
            <person name="Quetier F."/>
            <person name="Yu Y."/>
            <person name="Kim H.R."/>
            <person name="Rambo T."/>
            <person name="Currie J."/>
            <person name="Collura K."/>
            <person name="Luo M."/>
            <person name="Yang T."/>
            <person name="Ammiraju J.S.S."/>
            <person name="Engler F."/>
            <person name="Soderlund C."/>
            <person name="Wing R.A."/>
            <person name="Palmer L.E."/>
            <person name="de la Bastide M."/>
            <person name="Spiegel L."/>
            <person name="Nascimento L."/>
            <person name="Zutavern T."/>
            <person name="O'Shaughnessy A."/>
            <person name="Dike S."/>
            <person name="Dedhia N."/>
            <person name="Preston R."/>
            <person name="Balija V."/>
            <person name="McCombie W.R."/>
            <person name="Chow T."/>
            <person name="Chen H."/>
            <person name="Chung M."/>
            <person name="Chen C."/>
            <person name="Shaw J."/>
            <person name="Wu H."/>
            <person name="Hsiao K."/>
            <person name="Chao Y."/>
            <person name="Chu M."/>
            <person name="Cheng C."/>
            <person name="Hour A."/>
            <person name="Lee P."/>
            <person name="Lin S."/>
            <person name="Lin Y."/>
            <person name="Liou J."/>
            <person name="Liu S."/>
            <person name="Hsing Y."/>
            <person name="Raghuvanshi S."/>
            <person name="Mohanty A."/>
            <person name="Bharti A.K."/>
            <person name="Gaur A."/>
            <person name="Gupta V."/>
            <person name="Kumar D."/>
            <person name="Ravi V."/>
            <person name="Vij S."/>
            <person name="Kapur A."/>
            <person name="Khurana P."/>
            <person name="Khurana P."/>
            <person name="Khurana J.P."/>
            <person name="Tyagi A.K."/>
            <person name="Gaikwad K."/>
            <person name="Singh A."/>
            <person name="Dalal V."/>
            <person name="Srivastava S."/>
            <person name="Dixit A."/>
            <person name="Pal A.K."/>
            <person name="Ghazi I.A."/>
            <person name="Yadav M."/>
            <person name="Pandit A."/>
            <person name="Bhargava A."/>
            <person name="Sureshbabu K."/>
            <person name="Batra K."/>
            <person name="Sharma T.R."/>
            <person name="Mohapatra T."/>
            <person name="Singh N.K."/>
            <person name="Messing J."/>
            <person name="Nelson A.B."/>
            <person name="Fuks G."/>
            <person name="Kavchok S."/>
            <person name="Keizer G."/>
            <person name="Linton E."/>
            <person name="Llaca V."/>
            <person name="Song R."/>
            <person name="Tanyolac B."/>
            <person name="Young S."/>
            <person name="Ho-Il K."/>
            <person name="Hahn J.H."/>
            <person name="Sangsakoo G."/>
            <person name="Vanavichit A."/>
            <person name="de Mattos Luiz.A.T."/>
            <person name="Zimmer P.D."/>
            <person name="Malone G."/>
            <person name="Dellagostin O."/>
            <person name="de Oliveira A.C."/>
            <person name="Bevan M."/>
            <person name="Bancroft I."/>
            <person name="Minx P."/>
            <person name="Cordum H."/>
            <person name="Wilson R."/>
            <person name="Cheng Z."/>
            <person name="Jin W."/>
            <person name="Jiang J."/>
            <person name="Leong S.A."/>
            <person name="Iwama H."/>
            <person name="Gojobori T."/>
            <person name="Itoh T."/>
            <person name="Niimura Y."/>
            <person name="Fujii Y."/>
            <person name="Habara T."/>
            <person name="Sakai H."/>
            <person name="Sato Y."/>
            <person name="Wilson G."/>
            <person name="Kumar K."/>
            <person name="McCouch S."/>
            <person name="Juretic N."/>
            <person name="Hoen D."/>
            <person name="Wright S."/>
            <person name="Bruskiewich R."/>
            <person name="Bureau T."/>
            <person name="Miyao A."/>
            <person name="Hirochika H."/>
            <person name="Nishikawa T."/>
            <person name="Kadowaki K."/>
            <person name="Sugiura M."/>
            <person name="Burr B."/>
            <person name="Sasaki T."/>
        </authorList>
    </citation>
    <scope>NUCLEOTIDE SEQUENCE [LARGE SCALE GENOMIC DNA]</scope>
    <source>
        <strain evidence="3">cv. Nipponbare</strain>
    </source>
</reference>
<dbReference type="EMBL" id="AP014964">
    <property type="protein sequence ID" value="BAT03506.1"/>
    <property type="molecule type" value="Genomic_DNA"/>
</dbReference>
<feature type="region of interest" description="Disordered" evidence="1">
    <location>
        <begin position="1"/>
        <end position="110"/>
    </location>
</feature>
<feature type="compositionally biased region" description="Low complexity" evidence="1">
    <location>
        <begin position="98"/>
        <end position="110"/>
    </location>
</feature>
<reference evidence="2 3" key="2">
    <citation type="journal article" date="2013" name="Plant Cell Physiol.">
        <title>Rice Annotation Project Database (RAP-DB): an integrative and interactive database for rice genomics.</title>
        <authorList>
            <person name="Sakai H."/>
            <person name="Lee S.S."/>
            <person name="Tanaka T."/>
            <person name="Numa H."/>
            <person name="Kim J."/>
            <person name="Kawahara Y."/>
            <person name="Wakimoto H."/>
            <person name="Yang C.C."/>
            <person name="Iwamoto M."/>
            <person name="Abe T."/>
            <person name="Yamada Y."/>
            <person name="Muto A."/>
            <person name="Inokuchi H."/>
            <person name="Ikemura T."/>
            <person name="Matsumoto T."/>
            <person name="Sasaki T."/>
            <person name="Itoh T."/>
        </authorList>
    </citation>
    <scope>NUCLEOTIDE SEQUENCE [LARGE SCALE GENOMIC DNA]</scope>
    <source>
        <strain evidence="3">cv. Nipponbare</strain>
    </source>
</reference>
<dbReference type="AlphaFoldDB" id="A0A0N7KP59"/>